<evidence type="ECO:0000313" key="7">
    <source>
        <dbReference type="Ensembl" id="ENSCVAP00000015671.1"/>
    </source>
</evidence>
<evidence type="ECO:0000256" key="3">
    <source>
        <dbReference type="ARBA" id="ARBA00022989"/>
    </source>
</evidence>
<dbReference type="PANTHER" id="PTHR12011:SF454">
    <property type="entry name" value="ADHESION G-PROTEIN COUPLED RECEPTOR G5-LIKE"/>
    <property type="match status" value="1"/>
</dbReference>
<accession>A0A3Q2DA16</accession>
<reference evidence="7" key="2">
    <citation type="submission" date="2025-09" db="UniProtKB">
        <authorList>
            <consortium name="Ensembl"/>
        </authorList>
    </citation>
    <scope>IDENTIFICATION</scope>
</reference>
<organism evidence="7 8">
    <name type="scientific">Cyprinodon variegatus</name>
    <name type="common">Sheepshead minnow</name>
    <dbReference type="NCBI Taxonomy" id="28743"/>
    <lineage>
        <taxon>Eukaryota</taxon>
        <taxon>Metazoa</taxon>
        <taxon>Chordata</taxon>
        <taxon>Craniata</taxon>
        <taxon>Vertebrata</taxon>
        <taxon>Euteleostomi</taxon>
        <taxon>Actinopterygii</taxon>
        <taxon>Neopterygii</taxon>
        <taxon>Teleostei</taxon>
        <taxon>Neoteleostei</taxon>
        <taxon>Acanthomorphata</taxon>
        <taxon>Ovalentaria</taxon>
        <taxon>Atherinomorphae</taxon>
        <taxon>Cyprinodontiformes</taxon>
        <taxon>Cyprinodontidae</taxon>
        <taxon>Cyprinodon</taxon>
    </lineage>
</organism>
<dbReference type="InterPro" id="IPR017981">
    <property type="entry name" value="GPCR_2-like_7TM"/>
</dbReference>
<dbReference type="AlphaFoldDB" id="A0A3Q2DA16"/>
<evidence type="ECO:0000256" key="1">
    <source>
        <dbReference type="ARBA" id="ARBA00004141"/>
    </source>
</evidence>
<sequence>EILSYITYIGCGISLFALVITVLLFINVSLSGALFLLNCTFLLTEWGATVKLEWVCEFLAAVMHYSLLSCFTWMAIEGLHLYLMLIKVFNTYYKRYLLKLSLAGWCWITDDTFFYSVNIVYFALVFIFNTGILVAVGSSICKMRRVLMRTSKHRAIISGKSWGVPERFKTSCQSSLTLLGLTCLTGMTWGLAFLGSGYINYPVLYLFCILNSLQGKN</sequence>
<keyword evidence="2 5" id="KW-0812">Transmembrane</keyword>
<evidence type="ECO:0000256" key="5">
    <source>
        <dbReference type="SAM" id="Phobius"/>
    </source>
</evidence>
<feature type="transmembrane region" description="Helical" evidence="5">
    <location>
        <begin position="121"/>
        <end position="141"/>
    </location>
</feature>
<dbReference type="GO" id="GO:0007166">
    <property type="term" value="P:cell surface receptor signaling pathway"/>
    <property type="evidence" value="ECO:0007669"/>
    <property type="project" value="InterPro"/>
</dbReference>
<dbReference type="PROSITE" id="PS50261">
    <property type="entry name" value="G_PROTEIN_RECEP_F2_4"/>
    <property type="match status" value="1"/>
</dbReference>
<proteinExistence type="predicted"/>
<reference evidence="7" key="1">
    <citation type="submission" date="2025-08" db="UniProtKB">
        <authorList>
            <consortium name="Ensembl"/>
        </authorList>
    </citation>
    <scope>IDENTIFICATION</scope>
</reference>
<dbReference type="Ensembl" id="ENSCVAT00000023822.1">
    <property type="protein sequence ID" value="ENSCVAP00000015671.1"/>
    <property type="gene ID" value="ENSCVAG00000018517.1"/>
</dbReference>
<comment type="subcellular location">
    <subcellularLocation>
        <location evidence="1">Membrane</location>
        <topology evidence="1">Multi-pass membrane protein</topology>
    </subcellularLocation>
</comment>
<keyword evidence="3 5" id="KW-1133">Transmembrane helix</keyword>
<protein>
    <recommendedName>
        <fullName evidence="6">G-protein coupled receptors family 2 profile 2 domain-containing protein</fullName>
    </recommendedName>
</protein>
<dbReference type="InterPro" id="IPR000832">
    <property type="entry name" value="GPCR_2_secretin-like"/>
</dbReference>
<keyword evidence="8" id="KW-1185">Reference proteome</keyword>
<dbReference type="GO" id="GO:0005886">
    <property type="term" value="C:plasma membrane"/>
    <property type="evidence" value="ECO:0007669"/>
    <property type="project" value="TreeGrafter"/>
</dbReference>
<dbReference type="Proteomes" id="UP000265020">
    <property type="component" value="Unassembled WGS sequence"/>
</dbReference>
<evidence type="ECO:0000256" key="2">
    <source>
        <dbReference type="ARBA" id="ARBA00022692"/>
    </source>
</evidence>
<feature type="transmembrane region" description="Helical" evidence="5">
    <location>
        <begin position="6"/>
        <end position="26"/>
    </location>
</feature>
<dbReference type="GO" id="GO:0007189">
    <property type="term" value="P:adenylate cyclase-activating G protein-coupled receptor signaling pathway"/>
    <property type="evidence" value="ECO:0007669"/>
    <property type="project" value="TreeGrafter"/>
</dbReference>
<dbReference type="Gene3D" id="1.20.1070.10">
    <property type="entry name" value="Rhodopsin 7-helix transmembrane proteins"/>
    <property type="match status" value="2"/>
</dbReference>
<dbReference type="GO" id="GO:0004930">
    <property type="term" value="F:G protein-coupled receptor activity"/>
    <property type="evidence" value="ECO:0007669"/>
    <property type="project" value="InterPro"/>
</dbReference>
<name>A0A3Q2DA16_CYPVA</name>
<dbReference type="GeneTree" id="ENSGT00940000154285"/>
<evidence type="ECO:0000313" key="8">
    <source>
        <dbReference type="Proteomes" id="UP000265020"/>
    </source>
</evidence>
<dbReference type="Pfam" id="PF00002">
    <property type="entry name" value="7tm_2"/>
    <property type="match status" value="2"/>
</dbReference>
<feature type="transmembrane region" description="Helical" evidence="5">
    <location>
        <begin position="62"/>
        <end position="84"/>
    </location>
</feature>
<keyword evidence="4 5" id="KW-0472">Membrane</keyword>
<feature type="transmembrane region" description="Helical" evidence="5">
    <location>
        <begin position="176"/>
        <end position="199"/>
    </location>
</feature>
<dbReference type="OMA" id="EWGATLD"/>
<feature type="domain" description="G-protein coupled receptors family 2 profile 2" evidence="6">
    <location>
        <begin position="1"/>
        <end position="105"/>
    </location>
</feature>
<evidence type="ECO:0000256" key="4">
    <source>
        <dbReference type="ARBA" id="ARBA00023136"/>
    </source>
</evidence>
<evidence type="ECO:0000259" key="6">
    <source>
        <dbReference type="PROSITE" id="PS50261"/>
    </source>
</evidence>
<dbReference type="PANTHER" id="PTHR12011">
    <property type="entry name" value="ADHESION G-PROTEIN COUPLED RECEPTOR"/>
    <property type="match status" value="1"/>
</dbReference>